<proteinExistence type="predicted"/>
<accession>A0ABX1S8L3</accession>
<feature type="transmembrane region" description="Helical" evidence="6">
    <location>
        <begin position="324"/>
        <end position="344"/>
    </location>
</feature>
<dbReference type="Proteomes" id="UP000820669">
    <property type="component" value="Unassembled WGS sequence"/>
</dbReference>
<evidence type="ECO:0000313" key="8">
    <source>
        <dbReference type="EMBL" id="NMH97910.1"/>
    </source>
</evidence>
<keyword evidence="9" id="KW-1185">Reference proteome</keyword>
<dbReference type="InterPro" id="IPR005829">
    <property type="entry name" value="Sugar_transporter_CS"/>
</dbReference>
<dbReference type="Gene3D" id="1.20.1250.20">
    <property type="entry name" value="MFS general substrate transporter like domains"/>
    <property type="match status" value="2"/>
</dbReference>
<sequence>MVRCLSGETSPGGVASRPHPSPGIARLLVTENPHNLADDSRQPLTPDQRNSFLAALLGWTMDAFDYFIVVLVYADIARDFGVSLTRMAFLTTVTLLMRPVGAVIFGVWADRAGRRLPLLVDVCFYSVVGFLCAFAPNFTVLLVLRLLYGIGMGGEWGLGAALAMEKIPRRRRGFFSGVLQQGYAMGYLLASLASLLLISGLGLSWRWLFGLSILPALISLFIRTRVEESEVWRATSRTMRSTHTSFRDVLLNPAVVRRFVYLILLMTAFNWMSHGTQDLYPTFLKAADHDGAGLSAAAASWIAVVYNIGAMIGGVVFGSLSERFGRRCTIAFCALLALPIVPLFALSRSAGMLCLGSFLMQVCVQGAWGVIPAHLTEMSPDAIRGFYPGVTYQLGNCLAAFNLPIQQALAETHGYRFALVVTVVPVLLAVAVLTLLGKEAKGIEFGHILGATPATRNPG</sequence>
<reference evidence="8 9" key="1">
    <citation type="submission" date="2020-04" db="EMBL/GenBank/DDBJ databases">
        <authorList>
            <person name="Klaysubun C."/>
            <person name="Duangmal K."/>
            <person name="Lipun K."/>
        </authorList>
    </citation>
    <scope>NUCLEOTIDE SEQUENCE [LARGE SCALE GENOMIC DNA]</scope>
    <source>
        <strain evidence="8 9">K10HN5</strain>
    </source>
</reference>
<evidence type="ECO:0000256" key="3">
    <source>
        <dbReference type="ARBA" id="ARBA00022989"/>
    </source>
</evidence>
<keyword evidence="3 6" id="KW-1133">Transmembrane helix</keyword>
<evidence type="ECO:0000256" key="2">
    <source>
        <dbReference type="ARBA" id="ARBA00022692"/>
    </source>
</evidence>
<dbReference type="SUPFAM" id="SSF103473">
    <property type="entry name" value="MFS general substrate transporter"/>
    <property type="match status" value="1"/>
</dbReference>
<feature type="transmembrane region" description="Helical" evidence="6">
    <location>
        <begin position="116"/>
        <end position="136"/>
    </location>
</feature>
<evidence type="ECO:0000313" key="9">
    <source>
        <dbReference type="Proteomes" id="UP000820669"/>
    </source>
</evidence>
<feature type="transmembrane region" description="Helical" evidence="6">
    <location>
        <begin position="51"/>
        <end position="74"/>
    </location>
</feature>
<keyword evidence="2 6" id="KW-0812">Transmembrane</keyword>
<feature type="transmembrane region" description="Helical" evidence="6">
    <location>
        <begin position="249"/>
        <end position="272"/>
    </location>
</feature>
<dbReference type="PANTHER" id="PTHR23508:SF10">
    <property type="entry name" value="CARBOXYLIC ACID TRANSPORTER PROTEIN HOMOLOG"/>
    <property type="match status" value="1"/>
</dbReference>
<feature type="transmembrane region" description="Helical" evidence="6">
    <location>
        <begin position="417"/>
        <end position="436"/>
    </location>
</feature>
<feature type="region of interest" description="Disordered" evidence="5">
    <location>
        <begin position="1"/>
        <end position="20"/>
    </location>
</feature>
<evidence type="ECO:0000259" key="7">
    <source>
        <dbReference type="PROSITE" id="PS50850"/>
    </source>
</evidence>
<dbReference type="Pfam" id="PF07690">
    <property type="entry name" value="MFS_1"/>
    <property type="match status" value="2"/>
</dbReference>
<evidence type="ECO:0000256" key="4">
    <source>
        <dbReference type="ARBA" id="ARBA00023136"/>
    </source>
</evidence>
<comment type="subcellular location">
    <subcellularLocation>
        <location evidence="1">Cell membrane</location>
        <topology evidence="1">Multi-pass membrane protein</topology>
    </subcellularLocation>
</comment>
<dbReference type="PANTHER" id="PTHR23508">
    <property type="entry name" value="CARBOXYLIC ACID TRANSPORTER PROTEIN HOMOLOG"/>
    <property type="match status" value="1"/>
</dbReference>
<comment type="caution">
    <text evidence="8">The sequence shown here is derived from an EMBL/GenBank/DDBJ whole genome shotgun (WGS) entry which is preliminary data.</text>
</comment>
<keyword evidence="4 6" id="KW-0472">Membrane</keyword>
<dbReference type="InterPro" id="IPR020846">
    <property type="entry name" value="MFS_dom"/>
</dbReference>
<evidence type="ECO:0000256" key="6">
    <source>
        <dbReference type="SAM" id="Phobius"/>
    </source>
</evidence>
<evidence type="ECO:0000256" key="1">
    <source>
        <dbReference type="ARBA" id="ARBA00004651"/>
    </source>
</evidence>
<dbReference type="PROSITE" id="PS00217">
    <property type="entry name" value="SUGAR_TRANSPORT_2"/>
    <property type="match status" value="1"/>
</dbReference>
<dbReference type="CDD" id="cd17316">
    <property type="entry name" value="MFS_SV2_like"/>
    <property type="match status" value="1"/>
</dbReference>
<protein>
    <submittedName>
        <fullName evidence="8">MFS transporter</fullName>
    </submittedName>
</protein>
<name>A0ABX1S8L3_9PSEU</name>
<dbReference type="InterPro" id="IPR036259">
    <property type="entry name" value="MFS_trans_sf"/>
</dbReference>
<feature type="transmembrane region" description="Helical" evidence="6">
    <location>
        <begin position="184"/>
        <end position="201"/>
    </location>
</feature>
<dbReference type="EMBL" id="JAAXLA010000016">
    <property type="protein sequence ID" value="NMH97910.1"/>
    <property type="molecule type" value="Genomic_DNA"/>
</dbReference>
<organism evidence="8 9">
    <name type="scientific">Pseudonocardia acidicola</name>
    <dbReference type="NCBI Taxonomy" id="2724939"/>
    <lineage>
        <taxon>Bacteria</taxon>
        <taxon>Bacillati</taxon>
        <taxon>Actinomycetota</taxon>
        <taxon>Actinomycetes</taxon>
        <taxon>Pseudonocardiales</taxon>
        <taxon>Pseudonocardiaceae</taxon>
        <taxon>Pseudonocardia</taxon>
    </lineage>
</organism>
<feature type="domain" description="Major facilitator superfamily (MFS) profile" evidence="7">
    <location>
        <begin position="51"/>
        <end position="441"/>
    </location>
</feature>
<evidence type="ECO:0000256" key="5">
    <source>
        <dbReference type="SAM" id="MobiDB-lite"/>
    </source>
</evidence>
<feature type="transmembrane region" description="Helical" evidence="6">
    <location>
        <begin position="86"/>
        <end position="109"/>
    </location>
</feature>
<dbReference type="PROSITE" id="PS50850">
    <property type="entry name" value="MFS"/>
    <property type="match status" value="1"/>
</dbReference>
<dbReference type="InterPro" id="IPR011701">
    <property type="entry name" value="MFS"/>
</dbReference>
<feature type="transmembrane region" description="Helical" evidence="6">
    <location>
        <begin position="292"/>
        <end position="317"/>
    </location>
</feature>
<gene>
    <name evidence="8" type="ORF">HF526_11390</name>
</gene>